<dbReference type="Proteomes" id="UP000593892">
    <property type="component" value="Chromosome"/>
</dbReference>
<keyword evidence="4" id="KW-0812">Transmembrane</keyword>
<evidence type="ECO:0000256" key="5">
    <source>
        <dbReference type="ARBA" id="ARBA00023136"/>
    </source>
</evidence>
<dbReference type="PANTHER" id="PTHR30069:SF46">
    <property type="entry name" value="OAR PROTEIN"/>
    <property type="match status" value="1"/>
</dbReference>
<evidence type="ECO:0000256" key="1">
    <source>
        <dbReference type="ARBA" id="ARBA00004571"/>
    </source>
</evidence>
<reference evidence="8 9" key="1">
    <citation type="submission" date="2020-10" db="EMBL/GenBank/DDBJ databases">
        <title>Complete genome sequence of Paludibaculum fermentans P105T, a facultatively anaerobic acidobacterium capable of dissimilatory Fe(III) reduction.</title>
        <authorList>
            <person name="Dedysh S.N."/>
            <person name="Beletsky A.V."/>
            <person name="Kulichevskaya I.S."/>
            <person name="Mardanov A.V."/>
            <person name="Ravin N.V."/>
        </authorList>
    </citation>
    <scope>NUCLEOTIDE SEQUENCE [LARGE SCALE GENOMIC DNA]</scope>
    <source>
        <strain evidence="8 9">P105</strain>
    </source>
</reference>
<evidence type="ECO:0000256" key="3">
    <source>
        <dbReference type="ARBA" id="ARBA00022452"/>
    </source>
</evidence>
<dbReference type="Pfam" id="PF13620">
    <property type="entry name" value="CarboxypepD_reg"/>
    <property type="match status" value="1"/>
</dbReference>
<feature type="domain" description="TonB-dependent transporter Oar-like beta-barrel" evidence="7">
    <location>
        <begin position="220"/>
        <end position="1083"/>
    </location>
</feature>
<accession>A0A7S7NP60</accession>
<evidence type="ECO:0000256" key="4">
    <source>
        <dbReference type="ARBA" id="ARBA00022692"/>
    </source>
</evidence>
<evidence type="ECO:0000313" key="8">
    <source>
        <dbReference type="EMBL" id="QOY87200.1"/>
    </source>
</evidence>
<dbReference type="InterPro" id="IPR057601">
    <property type="entry name" value="Oar-like_b-barrel"/>
</dbReference>
<dbReference type="GO" id="GO:0015344">
    <property type="term" value="F:siderophore uptake transmembrane transporter activity"/>
    <property type="evidence" value="ECO:0007669"/>
    <property type="project" value="TreeGrafter"/>
</dbReference>
<dbReference type="EMBL" id="CP063849">
    <property type="protein sequence ID" value="QOY87200.1"/>
    <property type="molecule type" value="Genomic_DNA"/>
</dbReference>
<sequence length="1090" mass="119095">MVGAVRDEQGAPLSAALVTLRNNDTGIAITSTTGESGEFAFPTVRIGTYHLTAEAKGFAKGSAENVTVSVNARQRVDFTLKIGQVNEVVNVDATVPLLETDNSSKGQVIATRQMVELPLQGRTYSSLALLAPGVRQSQVGNQGSIAFRREGSYNVNGLRSVWNNFLLDGVDNNFYGTTNQGFSNQSAQPSPDSVAEFRMVVNAYSAEFGRSGGAVMNVASKSGGNKFHGSAWEFLQNEKLNATGFFKPVLNQKPLNKRNQFGATIGGPIVKDRTFFFLDYEGSRWRLAPFSLTSLPTSDLRNGILPVDVRVPITFTDDQGRSVAAGTVIPAGQAVPMTKFARKVLAELPAPNRAGAGAIGITNNFGGFDLNRLDEDKGAVKVDHKFTDQLTTFFRYTHRKQNIFAPGLITGFSGGNNLGFLDTFNQQGIAGVTWARRSNEVWEGRFAVTRLGMDRLPAAVGGPSMKELFGITGLPEGPRIQGGITPQDITGFPRFGRQSTNPQAQFPTTVNGRLNVSKILNRHNLKAGYESLYLAITVDDTNPLYGIDGFGGLYSRIPGQNFGSYASVANTINSLADFYFGARSSYQLATQVQAKSRQRGNWFFVQDDYRVNSKLTLNMGLRYELMTPVYDADNKLANFDPAQNKLVVASDSDRSLQQTKHNNFAPRLGAAYQLNSKTVFRGGYGFGWNFWNRMASAEYLNTNAPFVTRFSTLNSAANLGTLCSGDNYSGCFRTREMGYPTSLPSNVILYIDPKTPWGYVQNWHFTIQRTLFKDTLLDLAYVGNRADHLPVLGDFNQARPITAQELSSGLTTGGTLLARRPYQGFNNITGVVPTAFSNYHSLQVKFEHRSDWVTLLSSFTYSKAIDTVGQVLESTNGGSPNPQDIRNVANDKGASSFDQRFNSVTSFVFDVPYGHGRRWGKSMPYALDAITGGWQVSSIVTLQSGQPLNIRYPDTAGIVSDGQPDFLGNVALRPNVIDGTAGVRTAGSDYTNYFNKANLAIPSVTSPFGNLGRNVAYGFPLYQTDMVLAKNFALPMINEGARLQFRGEFYNLLNKTNFTAPTVDLSSASFGRSGSTFDPRYVQFALKLIF</sequence>
<evidence type="ECO:0000259" key="7">
    <source>
        <dbReference type="Pfam" id="PF25183"/>
    </source>
</evidence>
<evidence type="ECO:0000256" key="2">
    <source>
        <dbReference type="ARBA" id="ARBA00022448"/>
    </source>
</evidence>
<dbReference type="Gene3D" id="2.60.40.1120">
    <property type="entry name" value="Carboxypeptidase-like, regulatory domain"/>
    <property type="match status" value="1"/>
</dbReference>
<dbReference type="Gene3D" id="2.40.170.20">
    <property type="entry name" value="TonB-dependent receptor, beta-barrel domain"/>
    <property type="match status" value="1"/>
</dbReference>
<comment type="subcellular location">
    <subcellularLocation>
        <location evidence="1">Cell outer membrane</location>
        <topology evidence="1">Multi-pass membrane protein</topology>
    </subcellularLocation>
</comment>
<keyword evidence="3" id="KW-1134">Transmembrane beta strand</keyword>
<dbReference type="SUPFAM" id="SSF56935">
    <property type="entry name" value="Porins"/>
    <property type="match status" value="1"/>
</dbReference>
<dbReference type="PANTHER" id="PTHR30069">
    <property type="entry name" value="TONB-DEPENDENT OUTER MEMBRANE RECEPTOR"/>
    <property type="match status" value="1"/>
</dbReference>
<dbReference type="InterPro" id="IPR036942">
    <property type="entry name" value="Beta-barrel_TonB_sf"/>
</dbReference>
<keyword evidence="2" id="KW-0813">Transport</keyword>
<name>A0A7S7NP60_PALFE</name>
<dbReference type="SUPFAM" id="SSF49464">
    <property type="entry name" value="Carboxypeptidase regulatory domain-like"/>
    <property type="match status" value="1"/>
</dbReference>
<keyword evidence="6" id="KW-0998">Cell outer membrane</keyword>
<gene>
    <name evidence="8" type="ORF">IRI77_31245</name>
</gene>
<dbReference type="AlphaFoldDB" id="A0A7S7NP60"/>
<evidence type="ECO:0000313" key="9">
    <source>
        <dbReference type="Proteomes" id="UP000593892"/>
    </source>
</evidence>
<organism evidence="8 9">
    <name type="scientific">Paludibaculum fermentans</name>
    <dbReference type="NCBI Taxonomy" id="1473598"/>
    <lineage>
        <taxon>Bacteria</taxon>
        <taxon>Pseudomonadati</taxon>
        <taxon>Acidobacteriota</taxon>
        <taxon>Terriglobia</taxon>
        <taxon>Bryobacterales</taxon>
        <taxon>Bryobacteraceae</taxon>
        <taxon>Paludibaculum</taxon>
    </lineage>
</organism>
<dbReference type="KEGG" id="pfer:IRI77_31245"/>
<dbReference type="InterPro" id="IPR008969">
    <property type="entry name" value="CarboxyPept-like_regulatory"/>
</dbReference>
<evidence type="ECO:0000256" key="6">
    <source>
        <dbReference type="ARBA" id="ARBA00023237"/>
    </source>
</evidence>
<keyword evidence="8" id="KW-0675">Receptor</keyword>
<dbReference type="RefSeq" id="WP_194448869.1">
    <property type="nucleotide sequence ID" value="NZ_CP063849.1"/>
</dbReference>
<dbReference type="Pfam" id="PF25183">
    <property type="entry name" value="OMP_b-brl_4"/>
    <property type="match status" value="1"/>
</dbReference>
<protein>
    <submittedName>
        <fullName evidence="8">TonB-dependent receptor</fullName>
    </submittedName>
</protein>
<keyword evidence="5" id="KW-0472">Membrane</keyword>
<dbReference type="GO" id="GO:0009279">
    <property type="term" value="C:cell outer membrane"/>
    <property type="evidence" value="ECO:0007669"/>
    <property type="project" value="UniProtKB-SubCell"/>
</dbReference>
<dbReference type="GO" id="GO:0044718">
    <property type="term" value="P:siderophore transmembrane transport"/>
    <property type="evidence" value="ECO:0007669"/>
    <property type="project" value="TreeGrafter"/>
</dbReference>
<dbReference type="InterPro" id="IPR039426">
    <property type="entry name" value="TonB-dep_rcpt-like"/>
</dbReference>
<proteinExistence type="predicted"/>
<keyword evidence="9" id="KW-1185">Reference proteome</keyword>